<dbReference type="EMBL" id="GL732614">
    <property type="protein sequence ID" value="EFX71010.1"/>
    <property type="molecule type" value="Genomic_DNA"/>
</dbReference>
<organism evidence="2 3">
    <name type="scientific">Daphnia pulex</name>
    <name type="common">Water flea</name>
    <dbReference type="NCBI Taxonomy" id="6669"/>
    <lineage>
        <taxon>Eukaryota</taxon>
        <taxon>Metazoa</taxon>
        <taxon>Ecdysozoa</taxon>
        <taxon>Arthropoda</taxon>
        <taxon>Crustacea</taxon>
        <taxon>Branchiopoda</taxon>
        <taxon>Diplostraca</taxon>
        <taxon>Cladocera</taxon>
        <taxon>Anomopoda</taxon>
        <taxon>Daphniidae</taxon>
        <taxon>Daphnia</taxon>
    </lineage>
</organism>
<gene>
    <name evidence="2" type="ORF">DAPPUDRAFT_112159</name>
</gene>
<dbReference type="InParanoid" id="E9HB28"/>
<proteinExistence type="predicted"/>
<protein>
    <submittedName>
        <fullName evidence="2">Uncharacterized protein</fullName>
    </submittedName>
</protein>
<dbReference type="PhylomeDB" id="E9HB28"/>
<dbReference type="HOGENOM" id="CLU_2051969_0_0_1"/>
<feature type="region of interest" description="Disordered" evidence="1">
    <location>
        <begin position="68"/>
        <end position="120"/>
    </location>
</feature>
<keyword evidence="3" id="KW-1185">Reference proteome</keyword>
<name>E9HB28_DAPPU</name>
<feature type="region of interest" description="Disordered" evidence="1">
    <location>
        <begin position="1"/>
        <end position="23"/>
    </location>
</feature>
<sequence length="120" mass="13842">MSSSKAQREFDNRMRSNTPFHGMWEEGMCSMRDSHKWMDTPIPPRVLFTLDEMSEKLLNSPHYMWAKVTKQNESPKTTGSQNDTSSRDSLVPQYDSSDSDCQETSESEEPGTQDSSFYWA</sequence>
<evidence type="ECO:0000313" key="2">
    <source>
        <dbReference type="EMBL" id="EFX71010.1"/>
    </source>
</evidence>
<feature type="compositionally biased region" description="Polar residues" evidence="1">
    <location>
        <begin position="69"/>
        <end position="88"/>
    </location>
</feature>
<reference evidence="2 3" key="1">
    <citation type="journal article" date="2011" name="Science">
        <title>The ecoresponsive genome of Daphnia pulex.</title>
        <authorList>
            <person name="Colbourne J.K."/>
            <person name="Pfrender M.E."/>
            <person name="Gilbert D."/>
            <person name="Thomas W.K."/>
            <person name="Tucker A."/>
            <person name="Oakley T.H."/>
            <person name="Tokishita S."/>
            <person name="Aerts A."/>
            <person name="Arnold G.J."/>
            <person name="Basu M.K."/>
            <person name="Bauer D.J."/>
            <person name="Caceres C.E."/>
            <person name="Carmel L."/>
            <person name="Casola C."/>
            <person name="Choi J.H."/>
            <person name="Detter J.C."/>
            <person name="Dong Q."/>
            <person name="Dusheyko S."/>
            <person name="Eads B.D."/>
            <person name="Frohlich T."/>
            <person name="Geiler-Samerotte K.A."/>
            <person name="Gerlach D."/>
            <person name="Hatcher P."/>
            <person name="Jogdeo S."/>
            <person name="Krijgsveld J."/>
            <person name="Kriventseva E.V."/>
            <person name="Kultz D."/>
            <person name="Laforsch C."/>
            <person name="Lindquist E."/>
            <person name="Lopez J."/>
            <person name="Manak J.R."/>
            <person name="Muller J."/>
            <person name="Pangilinan J."/>
            <person name="Patwardhan R.P."/>
            <person name="Pitluck S."/>
            <person name="Pritham E.J."/>
            <person name="Rechtsteiner A."/>
            <person name="Rho M."/>
            <person name="Rogozin I.B."/>
            <person name="Sakarya O."/>
            <person name="Salamov A."/>
            <person name="Schaack S."/>
            <person name="Shapiro H."/>
            <person name="Shiga Y."/>
            <person name="Skalitzky C."/>
            <person name="Smith Z."/>
            <person name="Souvorov A."/>
            <person name="Sung W."/>
            <person name="Tang Z."/>
            <person name="Tsuchiya D."/>
            <person name="Tu H."/>
            <person name="Vos H."/>
            <person name="Wang M."/>
            <person name="Wolf Y.I."/>
            <person name="Yamagata H."/>
            <person name="Yamada T."/>
            <person name="Ye Y."/>
            <person name="Shaw J.R."/>
            <person name="Andrews J."/>
            <person name="Crease T.J."/>
            <person name="Tang H."/>
            <person name="Lucas S.M."/>
            <person name="Robertson H.M."/>
            <person name="Bork P."/>
            <person name="Koonin E.V."/>
            <person name="Zdobnov E.M."/>
            <person name="Grigoriev I.V."/>
            <person name="Lynch M."/>
            <person name="Boore J.L."/>
        </authorList>
    </citation>
    <scope>NUCLEOTIDE SEQUENCE [LARGE SCALE GENOMIC DNA]</scope>
</reference>
<dbReference type="AlphaFoldDB" id="E9HB28"/>
<feature type="compositionally biased region" description="Acidic residues" evidence="1">
    <location>
        <begin position="97"/>
        <end position="111"/>
    </location>
</feature>
<evidence type="ECO:0000256" key="1">
    <source>
        <dbReference type="SAM" id="MobiDB-lite"/>
    </source>
</evidence>
<dbReference type="KEGG" id="dpx:DAPPUDRAFT_112159"/>
<evidence type="ECO:0000313" key="3">
    <source>
        <dbReference type="Proteomes" id="UP000000305"/>
    </source>
</evidence>
<accession>E9HB28</accession>
<dbReference type="Proteomes" id="UP000000305">
    <property type="component" value="Unassembled WGS sequence"/>
</dbReference>
<feature type="compositionally biased region" description="Basic and acidic residues" evidence="1">
    <location>
        <begin position="1"/>
        <end position="14"/>
    </location>
</feature>